<sequence>MRSLIPNRVPVLIASIVFAVSSANGQNYEIDFNFDQNGAALISGSSVPSAQPYGNLFGGGEGVRVSTDSPGVRPLNYYNTEGSTGEDPDLERNSEGTGLWEGGNLLGGNFGNVLIVNKNDTLTTPNDNGGGGKIILEFDRELVAFGFDFVDMDQASSASVIFGSGPGAVEVEFAAFESGSGSIHSVSGVSFGDRHANRILDIRADELGLSSFSRVEFDLASSGGIGTVYVETIPEPASFYFGVLGLAALCLRRRR</sequence>
<evidence type="ECO:0000256" key="1">
    <source>
        <dbReference type="SAM" id="SignalP"/>
    </source>
</evidence>
<evidence type="ECO:0008006" key="4">
    <source>
        <dbReference type="Google" id="ProtNLM"/>
    </source>
</evidence>
<evidence type="ECO:0000313" key="3">
    <source>
        <dbReference type="Proteomes" id="UP000658278"/>
    </source>
</evidence>
<comment type="caution">
    <text evidence="2">The sequence shown here is derived from an EMBL/GenBank/DDBJ whole genome shotgun (WGS) entry which is preliminary data.</text>
</comment>
<protein>
    <recommendedName>
        <fullName evidence="4">PEP-CTERM protein-sorting domain-containing protein</fullName>
    </recommendedName>
</protein>
<dbReference type="RefSeq" id="WP_200283448.1">
    <property type="nucleotide sequence ID" value="NZ_JAENII010000025.1"/>
</dbReference>
<dbReference type="Proteomes" id="UP000658278">
    <property type="component" value="Unassembled WGS sequence"/>
</dbReference>
<keyword evidence="3" id="KW-1185">Reference proteome</keyword>
<accession>A0A934RD58</accession>
<keyword evidence="1" id="KW-0732">Signal</keyword>
<organism evidence="2 3">
    <name type="scientific">Haloferula rosea</name>
    <dbReference type="NCBI Taxonomy" id="490093"/>
    <lineage>
        <taxon>Bacteria</taxon>
        <taxon>Pseudomonadati</taxon>
        <taxon>Verrucomicrobiota</taxon>
        <taxon>Verrucomicrobiia</taxon>
        <taxon>Verrucomicrobiales</taxon>
        <taxon>Verrucomicrobiaceae</taxon>
        <taxon>Haloferula</taxon>
    </lineage>
</organism>
<feature type="signal peptide" evidence="1">
    <location>
        <begin position="1"/>
        <end position="19"/>
    </location>
</feature>
<name>A0A934RD58_9BACT</name>
<feature type="chain" id="PRO_5037750041" description="PEP-CTERM protein-sorting domain-containing protein" evidence="1">
    <location>
        <begin position="20"/>
        <end position="255"/>
    </location>
</feature>
<dbReference type="AlphaFoldDB" id="A0A934RD58"/>
<reference evidence="2" key="1">
    <citation type="submission" date="2021-01" db="EMBL/GenBank/DDBJ databases">
        <title>Modified the classification status of verrucomicrobia.</title>
        <authorList>
            <person name="Feng X."/>
        </authorList>
    </citation>
    <scope>NUCLEOTIDE SEQUENCE</scope>
    <source>
        <strain evidence="2">KCTC 22201</strain>
    </source>
</reference>
<evidence type="ECO:0000313" key="2">
    <source>
        <dbReference type="EMBL" id="MBK1829012.1"/>
    </source>
</evidence>
<proteinExistence type="predicted"/>
<dbReference type="EMBL" id="JAENII010000025">
    <property type="protein sequence ID" value="MBK1829012.1"/>
    <property type="molecule type" value="Genomic_DNA"/>
</dbReference>
<gene>
    <name evidence="2" type="ORF">JIN81_18395</name>
</gene>